<dbReference type="Proteomes" id="UP000823613">
    <property type="component" value="Unassembled WGS sequence"/>
</dbReference>
<dbReference type="PANTHER" id="PTHR18964">
    <property type="entry name" value="ROK (REPRESSOR, ORF, KINASE) FAMILY"/>
    <property type="match status" value="1"/>
</dbReference>
<protein>
    <submittedName>
        <fullName evidence="2">ROK family protein</fullName>
    </submittedName>
</protein>
<dbReference type="SUPFAM" id="SSF53067">
    <property type="entry name" value="Actin-like ATPase domain"/>
    <property type="match status" value="1"/>
</dbReference>
<evidence type="ECO:0000313" key="3">
    <source>
        <dbReference type="Proteomes" id="UP000823613"/>
    </source>
</evidence>
<dbReference type="Gene3D" id="3.30.420.40">
    <property type="match status" value="2"/>
</dbReference>
<dbReference type="InterPro" id="IPR049874">
    <property type="entry name" value="ROK_cs"/>
</dbReference>
<comment type="similarity">
    <text evidence="1">Belongs to the ROK (NagC/XylR) family.</text>
</comment>
<comment type="caution">
    <text evidence="2">The sequence shown here is derived from an EMBL/GenBank/DDBJ whole genome shotgun (WGS) entry which is preliminary data.</text>
</comment>
<gene>
    <name evidence="2" type="ORF">IAC58_05915</name>
</gene>
<dbReference type="PROSITE" id="PS01125">
    <property type="entry name" value="ROK"/>
    <property type="match status" value="1"/>
</dbReference>
<dbReference type="EMBL" id="JADIMY010000117">
    <property type="protein sequence ID" value="MBO8428058.1"/>
    <property type="molecule type" value="Genomic_DNA"/>
</dbReference>
<dbReference type="PANTHER" id="PTHR18964:SF149">
    <property type="entry name" value="BIFUNCTIONAL UDP-N-ACETYLGLUCOSAMINE 2-EPIMERASE_N-ACETYLMANNOSAMINE KINASE"/>
    <property type="match status" value="1"/>
</dbReference>
<sequence length="320" mass="34743">MKSVNIGVDVGGMSIKAGVVDSKGNILFRNTRKTNQKEGQLAFLKLIKEQLIELINIAKENDLKVTGVGFGIPGVVNNKLGTIDYACNLGFEYVPLKEYLKDLGVEIYLSNDANVACLAEQKFGAAKGKSDVILLTLGTGVGGGVVIDNKLFEGIEGKGAELGHHVIVVDGRDCSCGRKGCFEVYASASALIYLTKKIMYEHKESLMWEYANNSLDNVNGLTSFECAKKGDKAANIVVDTYIKYLGEGILNFCNIFRPNVVVIGGGISNQKEYLLNKVIKYCEDRHYGYRNSPKVDIVIATLGNDAGIIGAAHLLPYKDE</sequence>
<proteinExistence type="inferred from homology"/>
<evidence type="ECO:0000313" key="2">
    <source>
        <dbReference type="EMBL" id="MBO8428058.1"/>
    </source>
</evidence>
<reference evidence="2" key="2">
    <citation type="journal article" date="2021" name="PeerJ">
        <title>Extensive microbial diversity within the chicken gut microbiome revealed by metagenomics and culture.</title>
        <authorList>
            <person name="Gilroy R."/>
            <person name="Ravi A."/>
            <person name="Getino M."/>
            <person name="Pursley I."/>
            <person name="Horton D.L."/>
            <person name="Alikhan N.F."/>
            <person name="Baker D."/>
            <person name="Gharbi K."/>
            <person name="Hall N."/>
            <person name="Watson M."/>
            <person name="Adriaenssens E.M."/>
            <person name="Foster-Nyarko E."/>
            <person name="Jarju S."/>
            <person name="Secka A."/>
            <person name="Antonio M."/>
            <person name="Oren A."/>
            <person name="Chaudhuri R.R."/>
            <person name="La Ragione R."/>
            <person name="Hildebrand F."/>
            <person name="Pallen M.J."/>
        </authorList>
    </citation>
    <scope>NUCLEOTIDE SEQUENCE</scope>
    <source>
        <strain evidence="2">11159</strain>
    </source>
</reference>
<dbReference type="InterPro" id="IPR043129">
    <property type="entry name" value="ATPase_NBD"/>
</dbReference>
<reference evidence="2" key="1">
    <citation type="submission" date="2020-10" db="EMBL/GenBank/DDBJ databases">
        <authorList>
            <person name="Gilroy R."/>
        </authorList>
    </citation>
    <scope>NUCLEOTIDE SEQUENCE</scope>
    <source>
        <strain evidence="2">11159</strain>
    </source>
</reference>
<dbReference type="AlphaFoldDB" id="A0A9D9DI99"/>
<evidence type="ECO:0000256" key="1">
    <source>
        <dbReference type="ARBA" id="ARBA00006479"/>
    </source>
</evidence>
<accession>A0A9D9DI99</accession>
<dbReference type="Pfam" id="PF00480">
    <property type="entry name" value="ROK"/>
    <property type="match status" value="1"/>
</dbReference>
<organism evidence="2 3">
    <name type="scientific">Candidatus Onthovivens merdipullorum</name>
    <dbReference type="NCBI Taxonomy" id="2840889"/>
    <lineage>
        <taxon>Bacteria</taxon>
        <taxon>Bacillati</taxon>
        <taxon>Bacillota</taxon>
        <taxon>Bacilli</taxon>
        <taxon>Bacillales</taxon>
        <taxon>Candidatus Onthovivens</taxon>
    </lineage>
</organism>
<dbReference type="InterPro" id="IPR000600">
    <property type="entry name" value="ROK"/>
</dbReference>
<name>A0A9D9DI99_9BACL</name>